<comment type="caution">
    <text evidence="2">The sequence shown here is derived from an EMBL/GenBank/DDBJ whole genome shotgun (WGS) entry which is preliminary data.</text>
</comment>
<evidence type="ECO:0000313" key="3">
    <source>
        <dbReference type="Proteomes" id="UP001596379"/>
    </source>
</evidence>
<dbReference type="PANTHER" id="PTHR35894">
    <property type="entry name" value="GENERAL SECRETION PATHWAY PROTEIN A-RELATED"/>
    <property type="match status" value="1"/>
</dbReference>
<organism evidence="2 3">
    <name type="scientific">Herminiimonas aquatilis</name>
    <dbReference type="NCBI Taxonomy" id="345342"/>
    <lineage>
        <taxon>Bacteria</taxon>
        <taxon>Pseudomonadati</taxon>
        <taxon>Pseudomonadota</taxon>
        <taxon>Betaproteobacteria</taxon>
        <taxon>Burkholderiales</taxon>
        <taxon>Oxalobacteraceae</taxon>
        <taxon>Herminiimonas</taxon>
    </lineage>
</organism>
<feature type="region of interest" description="Disordered" evidence="1">
    <location>
        <begin position="300"/>
        <end position="352"/>
    </location>
</feature>
<protein>
    <submittedName>
        <fullName evidence="2">TniB family NTP-binding protein</fullName>
    </submittedName>
</protein>
<dbReference type="RefSeq" id="WP_012080884.1">
    <property type="nucleotide sequence ID" value="NZ_JBHTCC010000002.1"/>
</dbReference>
<evidence type="ECO:0000313" key="2">
    <source>
        <dbReference type="EMBL" id="MFC7299237.1"/>
    </source>
</evidence>
<dbReference type="InterPro" id="IPR008868">
    <property type="entry name" value="TniB"/>
</dbReference>
<dbReference type="InterPro" id="IPR052026">
    <property type="entry name" value="ExeA_AAA_ATPase_DNA-bind"/>
</dbReference>
<evidence type="ECO:0000256" key="1">
    <source>
        <dbReference type="SAM" id="MobiDB-lite"/>
    </source>
</evidence>
<dbReference type="InterPro" id="IPR027417">
    <property type="entry name" value="P-loop_NTPase"/>
</dbReference>
<sequence length="352" mass="39560">MKNTVKNQVKSMPDTPIDYTTLYAKLDSYVYMHTHFRHALARIDALIARAKRYADPEIAILLGESRCGKSRLLDIVEQKWPPHRTAEKTHVPVLSIRITSKPTVKGLLTQLIAKLGAPSAIRYKTEQQQMQALINLLKRCEVRALMLDEFQHFLSDRGQVNYSVADLFKYLSDEAQISIIFAGLPEAKGVIDANEQLAGRASAALRLRRFNWGTASGRDEFKQMLVGCARAFEPIALPDLSSDELAFRWYCASGGVIGLVLKIFKECLNTAAQKNYSALTLEDFDEAHRNAHYEQAENGFRPFSKDFNPTPSRDSMSRAKNVGKPIEPVKQKRNRASSKPKESSPFTQGSVI</sequence>
<dbReference type="Proteomes" id="UP001596379">
    <property type="component" value="Unassembled WGS sequence"/>
</dbReference>
<accession>A0ABW2J859</accession>
<dbReference type="SUPFAM" id="SSF52540">
    <property type="entry name" value="P-loop containing nucleoside triphosphate hydrolases"/>
    <property type="match status" value="1"/>
</dbReference>
<dbReference type="Gene3D" id="3.40.50.300">
    <property type="entry name" value="P-loop containing nucleotide triphosphate hydrolases"/>
    <property type="match status" value="1"/>
</dbReference>
<name>A0ABW2J859_9BURK</name>
<dbReference type="PANTHER" id="PTHR35894:SF1">
    <property type="entry name" value="PHOSPHORIBULOKINASE _ URIDINE KINASE FAMILY"/>
    <property type="match status" value="1"/>
</dbReference>
<proteinExistence type="predicted"/>
<dbReference type="Pfam" id="PF05621">
    <property type="entry name" value="TniB"/>
    <property type="match status" value="1"/>
</dbReference>
<gene>
    <name evidence="2" type="ORF">ACFQO0_12390</name>
</gene>
<reference evidence="3" key="1">
    <citation type="journal article" date="2019" name="Int. J. Syst. Evol. Microbiol.">
        <title>The Global Catalogue of Microorganisms (GCM) 10K type strain sequencing project: providing services to taxonomists for standard genome sequencing and annotation.</title>
        <authorList>
            <consortium name="The Broad Institute Genomics Platform"/>
            <consortium name="The Broad Institute Genome Sequencing Center for Infectious Disease"/>
            <person name="Wu L."/>
            <person name="Ma J."/>
        </authorList>
    </citation>
    <scope>NUCLEOTIDE SEQUENCE [LARGE SCALE GENOMIC DNA]</scope>
    <source>
        <strain evidence="3">CCUG 36956</strain>
    </source>
</reference>
<keyword evidence="3" id="KW-1185">Reference proteome</keyword>
<dbReference type="EMBL" id="JBHTCC010000002">
    <property type="protein sequence ID" value="MFC7299237.1"/>
    <property type="molecule type" value="Genomic_DNA"/>
</dbReference>